<dbReference type="CDD" id="cd16146">
    <property type="entry name" value="ARS_like"/>
    <property type="match status" value="1"/>
</dbReference>
<organism evidence="7 8">
    <name type="scientific">Lentisphaera profundi</name>
    <dbReference type="NCBI Taxonomy" id="1658616"/>
    <lineage>
        <taxon>Bacteria</taxon>
        <taxon>Pseudomonadati</taxon>
        <taxon>Lentisphaerota</taxon>
        <taxon>Lentisphaeria</taxon>
        <taxon>Lentisphaerales</taxon>
        <taxon>Lentisphaeraceae</taxon>
        <taxon>Lentisphaera</taxon>
    </lineage>
</organism>
<name>A0ABY7VR62_9BACT</name>
<comment type="similarity">
    <text evidence="1">Belongs to the sulfatase family.</text>
</comment>
<reference evidence="7 8" key="1">
    <citation type="submission" date="2023-02" db="EMBL/GenBank/DDBJ databases">
        <title>Genome sequence of Lentisphaera profundi SAORIC-696.</title>
        <authorList>
            <person name="Kim e."/>
            <person name="Cho J.-C."/>
            <person name="Choi A."/>
            <person name="Kang I."/>
        </authorList>
    </citation>
    <scope>NUCLEOTIDE SEQUENCE [LARGE SCALE GENOMIC DNA]</scope>
    <source>
        <strain evidence="7 8">SAORIC-696</strain>
    </source>
</reference>
<keyword evidence="4" id="KW-0106">Calcium</keyword>
<dbReference type="InterPro" id="IPR017850">
    <property type="entry name" value="Alkaline_phosphatase_core_sf"/>
</dbReference>
<dbReference type="InterPro" id="IPR024607">
    <property type="entry name" value="Sulfatase_CS"/>
</dbReference>
<proteinExistence type="inferred from homology"/>
<gene>
    <name evidence="7" type="ORF">PQO03_00845</name>
</gene>
<evidence type="ECO:0000256" key="2">
    <source>
        <dbReference type="ARBA" id="ARBA00022723"/>
    </source>
</evidence>
<dbReference type="PROSITE" id="PS00523">
    <property type="entry name" value="SULFATASE_1"/>
    <property type="match status" value="1"/>
</dbReference>
<evidence type="ECO:0000256" key="1">
    <source>
        <dbReference type="ARBA" id="ARBA00008779"/>
    </source>
</evidence>
<dbReference type="Pfam" id="PF00884">
    <property type="entry name" value="Sulfatase"/>
    <property type="match status" value="1"/>
</dbReference>
<dbReference type="InterPro" id="IPR000917">
    <property type="entry name" value="Sulfatase_N"/>
</dbReference>
<dbReference type="Proteomes" id="UP001214250">
    <property type="component" value="Chromosome 1"/>
</dbReference>
<dbReference type="Gene3D" id="3.40.720.10">
    <property type="entry name" value="Alkaline Phosphatase, subunit A"/>
    <property type="match status" value="1"/>
</dbReference>
<accession>A0ABY7VR62</accession>
<evidence type="ECO:0000256" key="3">
    <source>
        <dbReference type="ARBA" id="ARBA00022801"/>
    </source>
</evidence>
<evidence type="ECO:0000256" key="4">
    <source>
        <dbReference type="ARBA" id="ARBA00022837"/>
    </source>
</evidence>
<keyword evidence="3" id="KW-0378">Hydrolase</keyword>
<protein>
    <submittedName>
        <fullName evidence="7">Arylsulfatase</fullName>
    </submittedName>
</protein>
<evidence type="ECO:0000313" key="7">
    <source>
        <dbReference type="EMBL" id="WDE96512.1"/>
    </source>
</evidence>
<dbReference type="InterPro" id="IPR050738">
    <property type="entry name" value="Sulfatase"/>
</dbReference>
<feature type="domain" description="Sulfatase N-terminal" evidence="6">
    <location>
        <begin position="23"/>
        <end position="336"/>
    </location>
</feature>
<keyword evidence="2" id="KW-0479">Metal-binding</keyword>
<dbReference type="SUPFAM" id="SSF53649">
    <property type="entry name" value="Alkaline phosphatase-like"/>
    <property type="match status" value="1"/>
</dbReference>
<sequence>MIKPLYFLSLVLFSSFISAADKPNIIIVITDDQGYGDLACHGNPWIKTPHLDEFHSESLRLNNYHVDPTCAPTRSALMTGRYSGRNGVWHTVNGRNMLRTREKTMASVLKENGYATGLFGKWHLGDSYPFRPQDRGFDQVVMHGAGGVHQTPDYFGNDYFDDTYMVNGKWQKFEGYCTDVWFDQAIEFIDKNKHQPFFAYISPNAPHTPLNCPDEYQKPYENNPNIAEPAFYGMVTNIDDNFAKLEKYLKANKLYENTILIFTTDNGSAKGIVFNKKTKKKLGFTASMRGQKGSQYEGGHRVPFFMRWPAGQIGGGRDINTLSAHIDILPTLVDLLELKSQTPKLDGSSLKNLIYNQSNTLDDRTLVVENQRIVTPEKWRRCSVMNQSWRLLDGKQLYNLSSDPEQQKDIAASHPEIVARLRASYEDFWASTSADHHLNSRIMIGSSHENPLILTSHDLLSSKTPWNHRQVEAGMKTRGKWMLTVKDAGEYKITFSRWPSETDKTINSDGGVKGKIIAAKSAHLKIQNNSRILDVNTTDKSISFTVQLEAGDAELISEFQLADGSFMSAYYCYVEKL</sequence>
<feature type="signal peptide" evidence="5">
    <location>
        <begin position="1"/>
        <end position="19"/>
    </location>
</feature>
<feature type="chain" id="PRO_5045740681" evidence="5">
    <location>
        <begin position="20"/>
        <end position="577"/>
    </location>
</feature>
<keyword evidence="5" id="KW-0732">Signal</keyword>
<keyword evidence="8" id="KW-1185">Reference proteome</keyword>
<dbReference type="PANTHER" id="PTHR42693">
    <property type="entry name" value="ARYLSULFATASE FAMILY MEMBER"/>
    <property type="match status" value="1"/>
</dbReference>
<evidence type="ECO:0000256" key="5">
    <source>
        <dbReference type="SAM" id="SignalP"/>
    </source>
</evidence>
<dbReference type="EMBL" id="CP117811">
    <property type="protein sequence ID" value="WDE96512.1"/>
    <property type="molecule type" value="Genomic_DNA"/>
</dbReference>
<dbReference type="RefSeq" id="WP_274150577.1">
    <property type="nucleotide sequence ID" value="NZ_CP117811.1"/>
</dbReference>
<dbReference type="Gene3D" id="3.30.1120.10">
    <property type="match status" value="1"/>
</dbReference>
<evidence type="ECO:0000313" key="8">
    <source>
        <dbReference type="Proteomes" id="UP001214250"/>
    </source>
</evidence>
<evidence type="ECO:0000259" key="6">
    <source>
        <dbReference type="Pfam" id="PF00884"/>
    </source>
</evidence>
<dbReference type="PANTHER" id="PTHR42693:SF53">
    <property type="entry name" value="ENDO-4-O-SULFATASE"/>
    <property type="match status" value="1"/>
</dbReference>